<protein>
    <recommendedName>
        <fullName evidence="1">non-specific serine/threonine protein kinase</fullName>
        <ecNumber evidence="1">2.7.11.1</ecNumber>
    </recommendedName>
</protein>
<comment type="caution">
    <text evidence="12">The sequence shown here is derived from an EMBL/GenBank/DDBJ whole genome shotgun (WGS) entry which is preliminary data.</text>
</comment>
<dbReference type="GO" id="GO:0016301">
    <property type="term" value="F:kinase activity"/>
    <property type="evidence" value="ECO:0007669"/>
    <property type="project" value="UniProtKB-KW"/>
</dbReference>
<dbReference type="GO" id="GO:0005524">
    <property type="term" value="F:ATP binding"/>
    <property type="evidence" value="ECO:0007669"/>
    <property type="project" value="UniProtKB-KW"/>
</dbReference>
<dbReference type="InterPro" id="IPR020859">
    <property type="entry name" value="ROC"/>
</dbReference>
<evidence type="ECO:0000313" key="13">
    <source>
        <dbReference type="Proteomes" id="UP001634394"/>
    </source>
</evidence>
<dbReference type="PANTHER" id="PTHR12449">
    <property type="entry name" value="DEATH DOMAIN-CONTAINING PROTEIN"/>
    <property type="match status" value="1"/>
</dbReference>
<dbReference type="Pfam" id="PF16095">
    <property type="entry name" value="COR-A"/>
    <property type="match status" value="1"/>
</dbReference>
<evidence type="ECO:0000256" key="5">
    <source>
        <dbReference type="ARBA" id="ARBA00022777"/>
    </source>
</evidence>
<feature type="region of interest" description="Disordered" evidence="9">
    <location>
        <begin position="401"/>
        <end position="429"/>
    </location>
</feature>
<dbReference type="Gene3D" id="3.40.50.300">
    <property type="entry name" value="P-loop containing nucleotide triphosphate hydrolases"/>
    <property type="match status" value="2"/>
</dbReference>
<dbReference type="Gene3D" id="3.30.70.1390">
    <property type="entry name" value="ROC domain from the Parkinson's disease-associated leucine-rich repeat kinase 2"/>
    <property type="match status" value="1"/>
</dbReference>
<feature type="domain" description="Roc" evidence="11">
    <location>
        <begin position="279"/>
        <end position="628"/>
    </location>
</feature>
<dbReference type="Pfam" id="PF00619">
    <property type="entry name" value="CARD"/>
    <property type="match status" value="1"/>
</dbReference>
<dbReference type="PANTHER" id="PTHR12449:SF18">
    <property type="entry name" value="DEATH DOMAIN-CONTAINING PROTEIN"/>
    <property type="match status" value="1"/>
</dbReference>
<feature type="domain" description="CARD" evidence="10">
    <location>
        <begin position="1105"/>
        <end position="1194"/>
    </location>
</feature>
<dbReference type="AlphaFoldDB" id="A0ABD3XVV5"/>
<evidence type="ECO:0000256" key="7">
    <source>
        <dbReference type="ARBA" id="ARBA00047899"/>
    </source>
</evidence>
<dbReference type="InterPro" id="IPR011029">
    <property type="entry name" value="DEATH-like_dom_sf"/>
</dbReference>
<evidence type="ECO:0000256" key="9">
    <source>
        <dbReference type="SAM" id="MobiDB-lite"/>
    </source>
</evidence>
<dbReference type="Gene3D" id="1.10.10.10">
    <property type="entry name" value="Winged helix-like DNA-binding domain superfamily/Winged helix DNA-binding domain"/>
    <property type="match status" value="1"/>
</dbReference>
<feature type="domain" description="CARD" evidence="10">
    <location>
        <begin position="1004"/>
        <end position="1093"/>
    </location>
</feature>
<dbReference type="EMBL" id="JBJQND010000001">
    <property type="protein sequence ID" value="KAL3889133.1"/>
    <property type="molecule type" value="Genomic_DNA"/>
</dbReference>
<dbReference type="EC" id="2.7.11.1" evidence="1"/>
<keyword evidence="3" id="KW-0677">Repeat</keyword>
<evidence type="ECO:0000256" key="3">
    <source>
        <dbReference type="ARBA" id="ARBA00022737"/>
    </source>
</evidence>
<keyword evidence="4" id="KW-0547">Nucleotide-binding</keyword>
<dbReference type="InterPro" id="IPR027417">
    <property type="entry name" value="P-loop_NTPase"/>
</dbReference>
<dbReference type="Pfam" id="PF08477">
    <property type="entry name" value="Roc"/>
    <property type="match status" value="1"/>
</dbReference>
<comment type="catalytic activity">
    <reaction evidence="7">
        <text>L-threonyl-[protein] + ATP = O-phospho-L-threonyl-[protein] + ADP + H(+)</text>
        <dbReference type="Rhea" id="RHEA:46608"/>
        <dbReference type="Rhea" id="RHEA-COMP:11060"/>
        <dbReference type="Rhea" id="RHEA-COMP:11605"/>
        <dbReference type="ChEBI" id="CHEBI:15378"/>
        <dbReference type="ChEBI" id="CHEBI:30013"/>
        <dbReference type="ChEBI" id="CHEBI:30616"/>
        <dbReference type="ChEBI" id="CHEBI:61977"/>
        <dbReference type="ChEBI" id="CHEBI:456216"/>
        <dbReference type="EC" id="2.7.11.1"/>
    </reaction>
</comment>
<dbReference type="Gene3D" id="2.120.10.30">
    <property type="entry name" value="TolB, C-terminal domain"/>
    <property type="match status" value="1"/>
</dbReference>
<dbReference type="InterPro" id="IPR011042">
    <property type="entry name" value="6-blade_b-propeller_TolB-like"/>
</dbReference>
<dbReference type="SUPFAM" id="SSF50969">
    <property type="entry name" value="YVTN repeat-like/Quinoprotein amine dehydrogenase"/>
    <property type="match status" value="1"/>
</dbReference>
<keyword evidence="5" id="KW-0418">Kinase</keyword>
<evidence type="ECO:0000313" key="12">
    <source>
        <dbReference type="EMBL" id="KAL3889133.1"/>
    </source>
</evidence>
<dbReference type="InterPro" id="IPR036388">
    <property type="entry name" value="WH-like_DNA-bd_sf"/>
</dbReference>
<evidence type="ECO:0000256" key="1">
    <source>
        <dbReference type="ARBA" id="ARBA00012513"/>
    </source>
</evidence>
<dbReference type="InterPro" id="IPR032171">
    <property type="entry name" value="COR-A"/>
</dbReference>
<accession>A0ABD3XVV5</accession>
<evidence type="ECO:0000259" key="10">
    <source>
        <dbReference type="PROSITE" id="PS50209"/>
    </source>
</evidence>
<proteinExistence type="predicted"/>
<keyword evidence="13" id="KW-1185">Reference proteome</keyword>
<evidence type="ECO:0000256" key="8">
    <source>
        <dbReference type="ARBA" id="ARBA00048679"/>
    </source>
</evidence>
<sequence length="1206" mass="138721">TAGRKPGYSRCVVTDDMLIAIDRGDESSLDVYNLHDGKLITSHRLESWPWDVCLINQTEVAVCLWSEVVILSLTSRDGVKLVNTLQTGLDCYSLVKWRSDKLVISGQKGVMLCWGILSITDGRLDSTHDICRGWDTDMAVREDTVYISCRTYDSITAGVHAFNLLTNKQKFVYRHEELITPWSIMADRDYVYVCDMGSNRIHQLTDSGQLVTIHTVSSRPWSMFYDDQHGLIYTTSYASNVITVYKMESSRQQDSVIPAEILKMDTGSLHIYKNALCDGYEKVYNIRVMVVGQYGVGKTTLTQRLLGNNVNISERHSTEGIDVHVECSKVSLLSGEWTTQEKHADKYSRLQRLVRLLNEHSNKQQSKREQDRQSELDVQVISLEYDNSHTQHNLLVSKERYDGQPQQDKPVSVEPSTNQIVKETSSKPVESPIVRLHPESSSGIHSKENEKDAVMEILKQVNETSGKLEKDATQYAALALWDFAGQHSFYTTHQTFLTSRAIYLLVINLSQQVTAFIQENECFLDAKGKQLCNIPEMMEIWLNMIHSCAPSSHPGNPPVILIGTHVDKIPEKNRQKVIDEYFMKLRQMLKSKPLVLHLVDDIAIDNTLESDPSLEKLKRRIFELASQQPHWGEEKPARWLPLEQAIMTMRDSDVKVAPLSLIEEINRSSSVKIEDRGELELFLNFQHDIGTILYFNADGLRENIVLNPQWMIDVFRSLITAKMFIKQHPTITEEWFEFEETGKLTHKLIDAIWTEEKPDFHDNKEYLLLVMEKLNIIAKPMSYTMDGESVKKEDYYLAPCILRQETPREIICPESDPNEKSTSALCFVSKEKCLPPPIFHRLVGASLTHWPIAKQDEENLIYCGCCLFDIDKYHRLSLHFLGHVIFARVTIMGVSNISKSSKLCSGARQFIYENLLKIIGNLGQSLEFEPHIQCPDCKADSLKGMIAVTELQKENVVVCRSHDKGHPLESQQLLQFWFEDGEQTTNVDETSQVPEKVPSTSRNTEKLHQTVLNRCRSKLIKDLNVEVVMKYIQEKELFGDATIRDINEQTTTTDKISLLIDKIKQRDHNTYNRFKECLIQAQREDLKKMLEEEENQSAEMKLAHHEKLHQTVLNRCVTNLMKALNIRNVMIYIQQKELFDDVTIRDIKDQTTETKAISLLIDQVKQRDQDTYDRFKECLIHAQQADLKNMLEKEEKNVTAEMKEKH</sequence>
<keyword evidence="2" id="KW-0808">Transferase</keyword>
<feature type="non-terminal residue" evidence="12">
    <location>
        <position position="1"/>
    </location>
</feature>
<dbReference type="InterPro" id="IPR011044">
    <property type="entry name" value="Quino_amine_DH_bsu"/>
</dbReference>
<evidence type="ECO:0000259" key="11">
    <source>
        <dbReference type="PROSITE" id="PS51424"/>
    </source>
</evidence>
<dbReference type="SUPFAM" id="SSF52540">
    <property type="entry name" value="P-loop containing nucleoside triphosphate hydrolases"/>
    <property type="match status" value="1"/>
</dbReference>
<keyword evidence="6" id="KW-0067">ATP-binding</keyword>
<dbReference type="CDD" id="cd00882">
    <property type="entry name" value="Ras_like_GTPase"/>
    <property type="match status" value="1"/>
</dbReference>
<dbReference type="PROSITE" id="PS50209">
    <property type="entry name" value="CARD"/>
    <property type="match status" value="2"/>
</dbReference>
<dbReference type="SUPFAM" id="SSF47986">
    <property type="entry name" value="DEATH domain"/>
    <property type="match status" value="2"/>
</dbReference>
<dbReference type="PROSITE" id="PS51424">
    <property type="entry name" value="ROC"/>
    <property type="match status" value="1"/>
</dbReference>
<evidence type="ECO:0000256" key="6">
    <source>
        <dbReference type="ARBA" id="ARBA00022840"/>
    </source>
</evidence>
<organism evidence="12 13">
    <name type="scientific">Sinanodonta woodiana</name>
    <name type="common">Chinese pond mussel</name>
    <name type="synonym">Anodonta woodiana</name>
    <dbReference type="NCBI Taxonomy" id="1069815"/>
    <lineage>
        <taxon>Eukaryota</taxon>
        <taxon>Metazoa</taxon>
        <taxon>Spiralia</taxon>
        <taxon>Lophotrochozoa</taxon>
        <taxon>Mollusca</taxon>
        <taxon>Bivalvia</taxon>
        <taxon>Autobranchia</taxon>
        <taxon>Heteroconchia</taxon>
        <taxon>Palaeoheterodonta</taxon>
        <taxon>Unionida</taxon>
        <taxon>Unionoidea</taxon>
        <taxon>Unionidae</taxon>
        <taxon>Unioninae</taxon>
        <taxon>Sinanodonta</taxon>
    </lineage>
</organism>
<evidence type="ECO:0000256" key="2">
    <source>
        <dbReference type="ARBA" id="ARBA00022679"/>
    </source>
</evidence>
<evidence type="ECO:0000256" key="4">
    <source>
        <dbReference type="ARBA" id="ARBA00022741"/>
    </source>
</evidence>
<dbReference type="InterPro" id="IPR039788">
    <property type="entry name" value="NOL4/NOL4L"/>
</dbReference>
<gene>
    <name evidence="12" type="ORF">ACJMK2_001487</name>
</gene>
<feature type="compositionally biased region" description="Polar residues" evidence="9">
    <location>
        <begin position="404"/>
        <end position="428"/>
    </location>
</feature>
<dbReference type="InterPro" id="IPR001315">
    <property type="entry name" value="CARD"/>
</dbReference>
<name>A0ABD3XVV5_SINWO</name>
<dbReference type="Proteomes" id="UP001634394">
    <property type="component" value="Unassembled WGS sequence"/>
</dbReference>
<dbReference type="CDD" id="cd01671">
    <property type="entry name" value="CARD"/>
    <property type="match status" value="2"/>
</dbReference>
<dbReference type="Gene3D" id="1.10.533.10">
    <property type="entry name" value="Death Domain, Fas"/>
    <property type="match status" value="2"/>
</dbReference>
<reference evidence="12 13" key="1">
    <citation type="submission" date="2024-11" db="EMBL/GenBank/DDBJ databases">
        <title>Chromosome-level genome assembly of the freshwater bivalve Anodonta woodiana.</title>
        <authorList>
            <person name="Chen X."/>
        </authorList>
    </citation>
    <scope>NUCLEOTIDE SEQUENCE [LARGE SCALE GENOMIC DNA]</scope>
    <source>
        <strain evidence="12">MN2024</strain>
        <tissue evidence="12">Gills</tissue>
    </source>
</reference>
<comment type="catalytic activity">
    <reaction evidence="8">
        <text>L-seryl-[protein] + ATP = O-phospho-L-seryl-[protein] + ADP + H(+)</text>
        <dbReference type="Rhea" id="RHEA:17989"/>
        <dbReference type="Rhea" id="RHEA-COMP:9863"/>
        <dbReference type="Rhea" id="RHEA-COMP:11604"/>
        <dbReference type="ChEBI" id="CHEBI:15378"/>
        <dbReference type="ChEBI" id="CHEBI:29999"/>
        <dbReference type="ChEBI" id="CHEBI:30616"/>
        <dbReference type="ChEBI" id="CHEBI:83421"/>
        <dbReference type="ChEBI" id="CHEBI:456216"/>
        <dbReference type="EC" id="2.7.11.1"/>
    </reaction>
</comment>